<proteinExistence type="predicted"/>
<reference evidence="2 3" key="1">
    <citation type="submission" date="2019-04" db="EMBL/GenBank/DDBJ databases">
        <title>An improved genome assembly and genetic linkage map for asparagus bean, Vigna unguiculata ssp. sesquipedialis.</title>
        <authorList>
            <person name="Xia Q."/>
            <person name="Zhang R."/>
            <person name="Dong Y."/>
        </authorList>
    </citation>
    <scope>NUCLEOTIDE SEQUENCE [LARGE SCALE GENOMIC DNA]</scope>
    <source>
        <tissue evidence="2">Leaf</tissue>
    </source>
</reference>
<evidence type="ECO:0000256" key="1">
    <source>
        <dbReference type="SAM" id="MobiDB-lite"/>
    </source>
</evidence>
<gene>
    <name evidence="2" type="ORF">DEO72_LG1g1054</name>
</gene>
<name>A0A4D6KLD6_VIGUN</name>
<dbReference type="Gramene" id="Vigun06g134400.1.v1.2">
    <property type="protein sequence ID" value="Vigun06g134400.1.v1.2"/>
    <property type="gene ID" value="Vigun06g134400.v1.2"/>
</dbReference>
<dbReference type="AlphaFoldDB" id="A0A4D6KLD6"/>
<evidence type="ECO:0000313" key="2">
    <source>
        <dbReference type="EMBL" id="QCD77430.1"/>
    </source>
</evidence>
<sequence>MRGNIGIRIRNPTISNATRRTLVAFSTSSGFGDGGRGRGRGGSLPGSGPFNFNERAPGQPNSSEPKSDKTESPIPPGSAHGHGRGKPMPPPGLPSFSPFLSSINQPPAGRGRGTGPQPPNDLRSPAGRGRATVPQPPNDLGPPDSGPIKPILFKREDNASPTTRDGFPIDVEHVNKLPGGILEVLSGLGRGKPMKQPDQETRVTEENRHLRARPAPGAAASDTLPGRQAIPSRDDAVRNARKFLSQGEDDGSGTGRGRGFRERGGLGRGRGRGRGRGIGRGGLRGRDADERLGQLKDAEDSYATGLYVGDDADGEKFAKRFGPEIMNQLTEGFEEMAGRVLPSPLEDEFLDALDINYAIEFEPEYLVEFDNPDIDEKEPIPLRDALEKMKPFLMAYEGIQSQEEWEEIMEETMARVPLLKKIVDHYSGPDRVTAKKQQEELERVAKTLPESAPSSVKQFTNRAVVSLQSNPGWGFDKKCHFMDKLVAEVSQHYK</sequence>
<evidence type="ECO:0008006" key="4">
    <source>
        <dbReference type="Google" id="ProtNLM"/>
    </source>
</evidence>
<dbReference type="Proteomes" id="UP000501690">
    <property type="component" value="Linkage Group LG1"/>
</dbReference>
<feature type="region of interest" description="Disordered" evidence="1">
    <location>
        <begin position="26"/>
        <end position="172"/>
    </location>
</feature>
<dbReference type="EMBL" id="CP039345">
    <property type="protein sequence ID" value="QCD77430.1"/>
    <property type="molecule type" value="Genomic_DNA"/>
</dbReference>
<dbReference type="OrthoDB" id="1932806at2759"/>
<accession>A0A4D6KLD6</accession>
<keyword evidence="3" id="KW-1185">Reference proteome</keyword>
<feature type="compositionally biased region" description="Basic and acidic residues" evidence="1">
    <location>
        <begin position="284"/>
        <end position="296"/>
    </location>
</feature>
<dbReference type="PANTHER" id="PTHR47911">
    <property type="entry name" value="HYDROXYPROLINE-RICH GLYCOPROTEIN-LIKE"/>
    <property type="match status" value="1"/>
</dbReference>
<feature type="region of interest" description="Disordered" evidence="1">
    <location>
        <begin position="185"/>
        <end position="296"/>
    </location>
</feature>
<dbReference type="PANTHER" id="PTHR47911:SF1">
    <property type="entry name" value="OS06G0664400 PROTEIN"/>
    <property type="match status" value="1"/>
</dbReference>
<evidence type="ECO:0000313" key="3">
    <source>
        <dbReference type="Proteomes" id="UP000501690"/>
    </source>
</evidence>
<feature type="compositionally biased region" description="Basic and acidic residues" evidence="1">
    <location>
        <begin position="195"/>
        <end position="209"/>
    </location>
</feature>
<organism evidence="2 3">
    <name type="scientific">Vigna unguiculata</name>
    <name type="common">Cowpea</name>
    <dbReference type="NCBI Taxonomy" id="3917"/>
    <lineage>
        <taxon>Eukaryota</taxon>
        <taxon>Viridiplantae</taxon>
        <taxon>Streptophyta</taxon>
        <taxon>Embryophyta</taxon>
        <taxon>Tracheophyta</taxon>
        <taxon>Spermatophyta</taxon>
        <taxon>Magnoliopsida</taxon>
        <taxon>eudicotyledons</taxon>
        <taxon>Gunneridae</taxon>
        <taxon>Pentapetalae</taxon>
        <taxon>rosids</taxon>
        <taxon>fabids</taxon>
        <taxon>Fabales</taxon>
        <taxon>Fabaceae</taxon>
        <taxon>Papilionoideae</taxon>
        <taxon>50 kb inversion clade</taxon>
        <taxon>NPAAA clade</taxon>
        <taxon>indigoferoid/millettioid clade</taxon>
        <taxon>Phaseoleae</taxon>
        <taxon>Vigna</taxon>
    </lineage>
</organism>
<protein>
    <recommendedName>
        <fullName evidence="4">Hydroxyproline-rich glycoprotein family protein</fullName>
    </recommendedName>
</protein>